<feature type="domain" description="Barstar (barnase inhibitor)" evidence="2">
    <location>
        <begin position="46"/>
        <end position="129"/>
    </location>
</feature>
<dbReference type="Pfam" id="PF01337">
    <property type="entry name" value="Barstar"/>
    <property type="match status" value="1"/>
</dbReference>
<comment type="caution">
    <text evidence="3">The sequence shown here is derived from an EMBL/GenBank/DDBJ whole genome shotgun (WGS) entry which is preliminary data.</text>
</comment>
<proteinExistence type="inferred from homology"/>
<accession>A0ABP4K2S4</accession>
<name>A0ABP4K2S4_9MICO</name>
<keyword evidence="4" id="KW-1185">Reference proteome</keyword>
<dbReference type="Proteomes" id="UP001501742">
    <property type="component" value="Unassembled WGS sequence"/>
</dbReference>
<dbReference type="InterPro" id="IPR035905">
    <property type="entry name" value="Barstar-like_sf"/>
</dbReference>
<evidence type="ECO:0000259" key="2">
    <source>
        <dbReference type="Pfam" id="PF01337"/>
    </source>
</evidence>
<evidence type="ECO:0000256" key="1">
    <source>
        <dbReference type="ARBA" id="ARBA00006845"/>
    </source>
</evidence>
<dbReference type="Gene3D" id="3.30.370.10">
    <property type="entry name" value="Barstar-like"/>
    <property type="match status" value="1"/>
</dbReference>
<organism evidence="3 4">
    <name type="scientific">Curtobacterium herbarum</name>
    <dbReference type="NCBI Taxonomy" id="150122"/>
    <lineage>
        <taxon>Bacteria</taxon>
        <taxon>Bacillati</taxon>
        <taxon>Actinomycetota</taxon>
        <taxon>Actinomycetes</taxon>
        <taxon>Micrococcales</taxon>
        <taxon>Microbacteriaceae</taxon>
        <taxon>Curtobacterium</taxon>
    </lineage>
</organism>
<protein>
    <recommendedName>
        <fullName evidence="2">Barstar (barnase inhibitor) domain-containing protein</fullName>
    </recommendedName>
</protein>
<evidence type="ECO:0000313" key="4">
    <source>
        <dbReference type="Proteomes" id="UP001501742"/>
    </source>
</evidence>
<gene>
    <name evidence="3" type="ORF">GCM10009627_14820</name>
</gene>
<dbReference type="RefSeq" id="WP_204606501.1">
    <property type="nucleotide sequence ID" value="NZ_BAAAJX010000005.1"/>
</dbReference>
<dbReference type="InterPro" id="IPR000468">
    <property type="entry name" value="Barstar"/>
</dbReference>
<reference evidence="4" key="1">
    <citation type="journal article" date="2019" name="Int. J. Syst. Evol. Microbiol.">
        <title>The Global Catalogue of Microorganisms (GCM) 10K type strain sequencing project: providing services to taxonomists for standard genome sequencing and annotation.</title>
        <authorList>
            <consortium name="The Broad Institute Genomics Platform"/>
            <consortium name="The Broad Institute Genome Sequencing Center for Infectious Disease"/>
            <person name="Wu L."/>
            <person name="Ma J."/>
        </authorList>
    </citation>
    <scope>NUCLEOTIDE SEQUENCE [LARGE SCALE GENOMIC DNA]</scope>
    <source>
        <strain evidence="4">JCM 12140</strain>
    </source>
</reference>
<sequence length="147" mass="16846">MPSFSTEDILGNRLDFEIARDGFVRRLEDDAALRNAKTWLRREGYRVVKLDAGAWEEDKQMHMAFATSLQFPSYFGKNLDALNDCMSDVAEAAYGWDASETGLVLILSSFDRFAQRLPRTAYHVRDILQWQGRYAALFGNRLLTILS</sequence>
<comment type="similarity">
    <text evidence="1">Belongs to the barstar family.</text>
</comment>
<dbReference type="SUPFAM" id="SSF52038">
    <property type="entry name" value="Barstar-related"/>
    <property type="match status" value="1"/>
</dbReference>
<evidence type="ECO:0000313" key="3">
    <source>
        <dbReference type="EMBL" id="GAA1493136.1"/>
    </source>
</evidence>
<dbReference type="EMBL" id="BAAAJX010000005">
    <property type="protein sequence ID" value="GAA1493136.1"/>
    <property type="molecule type" value="Genomic_DNA"/>
</dbReference>